<evidence type="ECO:0000313" key="1">
    <source>
        <dbReference type="EMBL" id="KAE8328219.1"/>
    </source>
</evidence>
<sequence>MMSRKSYWSWAAHYYRNSADWKLGPMRPRPEQTVPTAMGLGNQGSCYRYCRCYQGFCPENQTQEALQNTATMLTMHSLPRPLSTDEMRTDYQLKKWYCCT</sequence>
<gene>
    <name evidence="1" type="ORF">BDV39DRAFT_174733</name>
</gene>
<dbReference type="AlphaFoldDB" id="A0A5N6X7W1"/>
<accession>A0A5N6X7W1</accession>
<reference evidence="2" key="1">
    <citation type="submission" date="2019-04" db="EMBL/GenBank/DDBJ databases">
        <title>Friends and foes A comparative genomics studyof 23 Aspergillus species from section Flavi.</title>
        <authorList>
            <consortium name="DOE Joint Genome Institute"/>
            <person name="Kjaerbolling I."/>
            <person name="Vesth T."/>
            <person name="Frisvad J.C."/>
            <person name="Nybo J.L."/>
            <person name="Theobald S."/>
            <person name="Kildgaard S."/>
            <person name="Isbrandt T."/>
            <person name="Kuo A."/>
            <person name="Sato A."/>
            <person name="Lyhne E.K."/>
            <person name="Kogle M.E."/>
            <person name="Wiebenga A."/>
            <person name="Kun R.S."/>
            <person name="Lubbers R.J."/>
            <person name="Makela M.R."/>
            <person name="Barry K."/>
            <person name="Chovatia M."/>
            <person name="Clum A."/>
            <person name="Daum C."/>
            <person name="Haridas S."/>
            <person name="He G."/>
            <person name="LaButti K."/>
            <person name="Lipzen A."/>
            <person name="Mondo S."/>
            <person name="Riley R."/>
            <person name="Salamov A."/>
            <person name="Simmons B.A."/>
            <person name="Magnuson J.K."/>
            <person name="Henrissat B."/>
            <person name="Mortensen U.H."/>
            <person name="Larsen T.O."/>
            <person name="Devries R.P."/>
            <person name="Grigoriev I.V."/>
            <person name="Machida M."/>
            <person name="Baker S.E."/>
            <person name="Andersen M.R."/>
        </authorList>
    </citation>
    <scope>NUCLEOTIDE SEQUENCE [LARGE SCALE GENOMIC DNA]</scope>
    <source>
        <strain evidence="2">CBS 130017</strain>
    </source>
</reference>
<dbReference type="EMBL" id="ML741787">
    <property type="protein sequence ID" value="KAE8328219.1"/>
    <property type="molecule type" value="Genomic_DNA"/>
</dbReference>
<name>A0A5N6X7W1_9EURO</name>
<dbReference type="Proteomes" id="UP000325945">
    <property type="component" value="Unassembled WGS sequence"/>
</dbReference>
<organism evidence="1 2">
    <name type="scientific">Aspergillus sergii</name>
    <dbReference type="NCBI Taxonomy" id="1034303"/>
    <lineage>
        <taxon>Eukaryota</taxon>
        <taxon>Fungi</taxon>
        <taxon>Dikarya</taxon>
        <taxon>Ascomycota</taxon>
        <taxon>Pezizomycotina</taxon>
        <taxon>Eurotiomycetes</taxon>
        <taxon>Eurotiomycetidae</taxon>
        <taxon>Eurotiales</taxon>
        <taxon>Aspergillaceae</taxon>
        <taxon>Aspergillus</taxon>
        <taxon>Aspergillus subgen. Circumdati</taxon>
    </lineage>
</organism>
<proteinExistence type="predicted"/>
<evidence type="ECO:0000313" key="2">
    <source>
        <dbReference type="Proteomes" id="UP000325945"/>
    </source>
</evidence>
<protein>
    <submittedName>
        <fullName evidence="1">Uncharacterized protein</fullName>
    </submittedName>
</protein>
<keyword evidence="2" id="KW-1185">Reference proteome</keyword>